<dbReference type="GO" id="GO:0004832">
    <property type="term" value="F:valine-tRNA ligase activity"/>
    <property type="evidence" value="ECO:0007669"/>
    <property type="project" value="UniProtKB-UniRule"/>
</dbReference>
<sequence length="915" mass="105306">MSIAKTYLPKETEEKWYSYWLKHDFFKSVPDEREPYTIVIPPPNVTGVLHMGHMLNNTIQDVLVRRARMKGKNACWVPGTDHASIATEAKVVAMLKERGISKADLTRPEFLAYAWEWKEKYGGIILEQLKKLGASCDWSRTKFTMDEDMSEAVIDTFIHLHKKGLIYRGIRMVNWDPQGKTAVSDEEVIRKEVNQKLYYIRYPLLGESVTKTINHVAKGPDYIVVATTRPETIMADAAICVNPNDPRYLDLHGRKVRIPLIDRSIDIITDNYVTMDFGTGCLKVTPAHDLNDYELGQKHNLREIDILNDDGTLNINAQILIGEDRFAARKKIAKMLEEQGYLDKVEDYKSQVGFSERTDAVIEPKLSMQWFCKMSEMAKPALDYVLNGEIKLIPDKFINTYRYWMENVRDWNISRQLWWGQQIPAWYVDADYAKVAPNDEVVTIQLDSTEKYHVCKTREEAVEHFSALFQKRGFDEKSAIRIAKEQLRQDPDVVDTWFSSWLWPISVFGGFKDPNNADINYYYPTNDLVTAPEILFFWVARMIMAGHEFRGEVPFRNVYLTGIVRDKLGRKMSKSLGNSPNPLDLIETYGADGVRVGMLLCSPAGNDLMFDESYCKQGSGFANKIWNAFKLVKGWEVDDTLANPNTIAIEWFANRFDQALSEIEDNFAQYRLSEALMATYKLVWDDFCAWYLEMIKPVYQHPIDRATYTATIQFFENILKVLHPFMPFLTEELWHDELFGERAEKECCIVAQLPIIGEINARLLTEVETVKEVIAAIRNTRKTKHIADKEPLELFVKANSGINYLEYEAIIARLGNISQFSAVTDKVNGAISFLASTDEFFVPFQEEIDPVAERERLEKEKEYLLGFLKSVNAKLNNERFMSNAKPEIIDIEQRKKADAEAKLQIIQKGLDDLAG</sequence>
<dbReference type="Pfam" id="PF00133">
    <property type="entry name" value="tRNA-synt_1"/>
    <property type="match status" value="1"/>
</dbReference>
<protein>
    <recommendedName>
        <fullName evidence="11">Valine--tRNA ligase</fullName>
        <ecNumber evidence="11">6.1.1.9</ecNumber>
    </recommendedName>
    <alternativeName>
        <fullName evidence="11">Valyl-tRNA synthetase</fullName>
        <shortName evidence="11">ValRS</shortName>
    </alternativeName>
</protein>
<dbReference type="PANTHER" id="PTHR11946">
    <property type="entry name" value="VALYL-TRNA SYNTHETASES"/>
    <property type="match status" value="1"/>
</dbReference>
<feature type="domain" description="Methionyl/Valyl/Leucyl/Isoleucyl-tRNA synthetase anticodon-binding" evidence="13">
    <location>
        <begin position="651"/>
        <end position="794"/>
    </location>
</feature>
<comment type="subunit">
    <text evidence="2 11">Monomer.</text>
</comment>
<evidence type="ECO:0000256" key="4">
    <source>
        <dbReference type="ARBA" id="ARBA00022598"/>
    </source>
</evidence>
<dbReference type="InterPro" id="IPR033705">
    <property type="entry name" value="Anticodon_Ia_Val"/>
</dbReference>
<comment type="subcellular location">
    <subcellularLocation>
        <location evidence="1 11">Cytoplasm</location>
    </subcellularLocation>
</comment>
<dbReference type="SUPFAM" id="SSF47323">
    <property type="entry name" value="Anticodon-binding domain of a subclass of class I aminoacyl-tRNA synthetases"/>
    <property type="match status" value="1"/>
</dbReference>
<feature type="domain" description="Valyl-tRNA synthetase tRNA-binding arm" evidence="14">
    <location>
        <begin position="852"/>
        <end position="914"/>
    </location>
</feature>
<dbReference type="NCBIfam" id="TIGR00422">
    <property type="entry name" value="valS"/>
    <property type="match status" value="1"/>
</dbReference>
<dbReference type="Proteomes" id="UP000548326">
    <property type="component" value="Unassembled WGS sequence"/>
</dbReference>
<dbReference type="InterPro" id="IPR019499">
    <property type="entry name" value="Val-tRNA_synth_tRNA-bd"/>
</dbReference>
<keyword evidence="5 11" id="KW-0547">Nucleotide-binding</keyword>
<dbReference type="InterPro" id="IPR009080">
    <property type="entry name" value="tRNAsynth_Ia_anticodon-bd"/>
</dbReference>
<dbReference type="CDD" id="cd07962">
    <property type="entry name" value="Anticodon_Ia_Val"/>
    <property type="match status" value="1"/>
</dbReference>
<dbReference type="Gene3D" id="3.90.740.10">
    <property type="entry name" value="Valyl/Leucyl/Isoleucyl-tRNA synthetase, editing domain"/>
    <property type="match status" value="1"/>
</dbReference>
<dbReference type="InterPro" id="IPR002300">
    <property type="entry name" value="aa-tRNA-synth_Ia"/>
</dbReference>
<proteinExistence type="inferred from homology"/>
<dbReference type="Pfam" id="PF08264">
    <property type="entry name" value="Anticodon_1"/>
    <property type="match status" value="1"/>
</dbReference>
<evidence type="ECO:0000259" key="12">
    <source>
        <dbReference type="Pfam" id="PF00133"/>
    </source>
</evidence>
<evidence type="ECO:0000313" key="16">
    <source>
        <dbReference type="Proteomes" id="UP000548326"/>
    </source>
</evidence>
<evidence type="ECO:0000259" key="14">
    <source>
        <dbReference type="Pfam" id="PF10458"/>
    </source>
</evidence>
<keyword evidence="8 11" id="KW-0175">Coiled coil</keyword>
<dbReference type="NCBIfam" id="NF004349">
    <property type="entry name" value="PRK05729.1"/>
    <property type="match status" value="1"/>
</dbReference>
<dbReference type="InterPro" id="IPR010978">
    <property type="entry name" value="tRNA-bd_arm"/>
</dbReference>
<dbReference type="GO" id="GO:0005524">
    <property type="term" value="F:ATP binding"/>
    <property type="evidence" value="ECO:0007669"/>
    <property type="project" value="UniProtKB-UniRule"/>
</dbReference>
<dbReference type="InterPro" id="IPR009008">
    <property type="entry name" value="Val/Leu/Ile-tRNA-synth_edit"/>
</dbReference>
<comment type="function">
    <text evidence="11">Catalyzes the attachment of valine to tRNA(Val). As ValRS can inadvertently accommodate and process structurally similar amino acids such as threonine, to avoid such errors, it has a 'posttransfer' editing activity that hydrolyzes mischarged Thr-tRNA(Val) in a tRNA-dependent manner.</text>
</comment>
<dbReference type="PROSITE" id="PS00178">
    <property type="entry name" value="AA_TRNA_LIGASE_I"/>
    <property type="match status" value="1"/>
</dbReference>
<evidence type="ECO:0000256" key="3">
    <source>
        <dbReference type="ARBA" id="ARBA00022490"/>
    </source>
</evidence>
<name>A0A841JQ63_9SPHI</name>
<comment type="catalytic activity">
    <reaction evidence="10 11">
        <text>tRNA(Val) + L-valine + ATP = L-valyl-tRNA(Val) + AMP + diphosphate</text>
        <dbReference type="Rhea" id="RHEA:10704"/>
        <dbReference type="Rhea" id="RHEA-COMP:9672"/>
        <dbReference type="Rhea" id="RHEA-COMP:9708"/>
        <dbReference type="ChEBI" id="CHEBI:30616"/>
        <dbReference type="ChEBI" id="CHEBI:33019"/>
        <dbReference type="ChEBI" id="CHEBI:57762"/>
        <dbReference type="ChEBI" id="CHEBI:78442"/>
        <dbReference type="ChEBI" id="CHEBI:78537"/>
        <dbReference type="ChEBI" id="CHEBI:456215"/>
        <dbReference type="EC" id="6.1.1.9"/>
    </reaction>
</comment>
<dbReference type="InterPro" id="IPR013155">
    <property type="entry name" value="M/V/L/I-tRNA-synth_anticd-bd"/>
</dbReference>
<dbReference type="Gene3D" id="1.10.287.380">
    <property type="entry name" value="Valyl-tRNA synthetase, C-terminal domain"/>
    <property type="match status" value="1"/>
</dbReference>
<dbReference type="Gene3D" id="3.40.50.620">
    <property type="entry name" value="HUPs"/>
    <property type="match status" value="2"/>
</dbReference>
<dbReference type="EMBL" id="JACHCA010000030">
    <property type="protein sequence ID" value="MBB6131746.1"/>
    <property type="molecule type" value="Genomic_DNA"/>
</dbReference>
<accession>A0A841JQ63</accession>
<dbReference type="FunFam" id="3.40.50.620:FF:000032">
    <property type="entry name" value="Valine--tRNA ligase"/>
    <property type="match status" value="1"/>
</dbReference>
<evidence type="ECO:0000256" key="11">
    <source>
        <dbReference type="HAMAP-Rule" id="MF_02004"/>
    </source>
</evidence>
<dbReference type="InterPro" id="IPR014729">
    <property type="entry name" value="Rossmann-like_a/b/a_fold"/>
</dbReference>
<organism evidence="15 16">
    <name type="scientific">Mucilaginibacter lappiensis</name>
    <dbReference type="NCBI Taxonomy" id="354630"/>
    <lineage>
        <taxon>Bacteria</taxon>
        <taxon>Pseudomonadati</taxon>
        <taxon>Bacteroidota</taxon>
        <taxon>Sphingobacteriia</taxon>
        <taxon>Sphingobacteriales</taxon>
        <taxon>Sphingobacteriaceae</taxon>
        <taxon>Mucilaginibacter</taxon>
    </lineage>
</organism>
<dbReference type="CDD" id="cd00817">
    <property type="entry name" value="ValRS_core"/>
    <property type="match status" value="1"/>
</dbReference>
<evidence type="ECO:0000259" key="13">
    <source>
        <dbReference type="Pfam" id="PF08264"/>
    </source>
</evidence>
<evidence type="ECO:0000256" key="5">
    <source>
        <dbReference type="ARBA" id="ARBA00022741"/>
    </source>
</evidence>
<dbReference type="PRINTS" id="PR00986">
    <property type="entry name" value="TRNASYNTHVAL"/>
</dbReference>
<evidence type="ECO:0000313" key="15">
    <source>
        <dbReference type="EMBL" id="MBB6131746.1"/>
    </source>
</evidence>
<evidence type="ECO:0000256" key="1">
    <source>
        <dbReference type="ARBA" id="ARBA00004496"/>
    </source>
</evidence>
<comment type="domain">
    <text evidence="11">ValRS has two distinct active sites: one for aminoacylation and one for editing. The misactivated threonine is translocated from the active site to the editing site.</text>
</comment>
<dbReference type="GO" id="GO:0002161">
    <property type="term" value="F:aminoacyl-tRNA deacylase activity"/>
    <property type="evidence" value="ECO:0007669"/>
    <property type="project" value="InterPro"/>
</dbReference>
<evidence type="ECO:0000256" key="10">
    <source>
        <dbReference type="ARBA" id="ARBA00047552"/>
    </source>
</evidence>
<dbReference type="EC" id="6.1.1.9" evidence="11"/>
<dbReference type="HAMAP" id="MF_02004">
    <property type="entry name" value="Val_tRNA_synth_type1"/>
    <property type="match status" value="1"/>
</dbReference>
<dbReference type="SUPFAM" id="SSF50677">
    <property type="entry name" value="ValRS/IleRS/LeuRS editing domain"/>
    <property type="match status" value="1"/>
</dbReference>
<dbReference type="SUPFAM" id="SSF46589">
    <property type="entry name" value="tRNA-binding arm"/>
    <property type="match status" value="1"/>
</dbReference>
<reference evidence="15 16" key="1">
    <citation type="submission" date="2020-08" db="EMBL/GenBank/DDBJ databases">
        <title>Genomic Encyclopedia of Type Strains, Phase IV (KMG-V): Genome sequencing to study the core and pangenomes of soil and plant-associated prokaryotes.</title>
        <authorList>
            <person name="Whitman W."/>
        </authorList>
    </citation>
    <scope>NUCLEOTIDE SEQUENCE [LARGE SCALE GENOMIC DNA]</scope>
    <source>
        <strain evidence="15 16">MP601</strain>
    </source>
</reference>
<keyword evidence="3 11" id="KW-0963">Cytoplasm</keyword>
<dbReference type="InterPro" id="IPR037118">
    <property type="entry name" value="Val-tRNA_synth_C_sf"/>
</dbReference>
<dbReference type="SUPFAM" id="SSF52374">
    <property type="entry name" value="Nucleotidylyl transferase"/>
    <property type="match status" value="1"/>
</dbReference>
<comment type="caution">
    <text evidence="15">The sequence shown here is derived from an EMBL/GenBank/DDBJ whole genome shotgun (WGS) entry which is preliminary data.</text>
</comment>
<dbReference type="InterPro" id="IPR001412">
    <property type="entry name" value="aa-tRNA-synth_I_CS"/>
</dbReference>
<dbReference type="PANTHER" id="PTHR11946:SF109">
    <property type="entry name" value="VALINE--TRNA LIGASE"/>
    <property type="match status" value="1"/>
</dbReference>
<keyword evidence="6 11" id="KW-0067">ATP-binding</keyword>
<dbReference type="RefSeq" id="WP_183590156.1">
    <property type="nucleotide sequence ID" value="NZ_JACHCA010000030.1"/>
</dbReference>
<evidence type="ECO:0000256" key="2">
    <source>
        <dbReference type="ARBA" id="ARBA00011245"/>
    </source>
</evidence>
<evidence type="ECO:0000256" key="7">
    <source>
        <dbReference type="ARBA" id="ARBA00022917"/>
    </source>
</evidence>
<gene>
    <name evidence="11" type="primary">valS</name>
    <name evidence="15" type="ORF">HDF22_005899</name>
</gene>
<feature type="domain" description="Aminoacyl-tRNA synthetase class Ia" evidence="12">
    <location>
        <begin position="15"/>
        <end position="610"/>
    </location>
</feature>
<evidence type="ECO:0000256" key="6">
    <source>
        <dbReference type="ARBA" id="ARBA00022840"/>
    </source>
</evidence>
<evidence type="ECO:0000256" key="9">
    <source>
        <dbReference type="ARBA" id="ARBA00023146"/>
    </source>
</evidence>
<dbReference type="GO" id="GO:0006438">
    <property type="term" value="P:valyl-tRNA aminoacylation"/>
    <property type="evidence" value="ECO:0007669"/>
    <property type="project" value="UniProtKB-UniRule"/>
</dbReference>
<comment type="similarity">
    <text evidence="11">Belongs to the class-I aminoacyl-tRNA synthetase family. ValS type 1 subfamily.</text>
</comment>
<dbReference type="Pfam" id="PF10458">
    <property type="entry name" value="Val_tRNA-synt_C"/>
    <property type="match status" value="1"/>
</dbReference>
<dbReference type="Gene3D" id="1.10.730.10">
    <property type="entry name" value="Isoleucyl-tRNA Synthetase, Domain 1"/>
    <property type="match status" value="1"/>
</dbReference>
<dbReference type="AlphaFoldDB" id="A0A841JQ63"/>
<keyword evidence="7 11" id="KW-0648">Protein biosynthesis</keyword>
<dbReference type="GO" id="GO:0005829">
    <property type="term" value="C:cytosol"/>
    <property type="evidence" value="ECO:0007669"/>
    <property type="project" value="TreeGrafter"/>
</dbReference>
<evidence type="ECO:0000256" key="8">
    <source>
        <dbReference type="ARBA" id="ARBA00023054"/>
    </source>
</evidence>
<feature type="binding site" evidence="11">
    <location>
        <position position="574"/>
    </location>
    <ligand>
        <name>ATP</name>
        <dbReference type="ChEBI" id="CHEBI:30616"/>
    </ligand>
</feature>
<feature type="short sequence motif" description="'KMSKS' region" evidence="11">
    <location>
        <begin position="571"/>
        <end position="575"/>
    </location>
</feature>
<keyword evidence="4 11" id="KW-0436">Ligase</keyword>
<feature type="short sequence motif" description="'HIGH' region" evidence="11">
    <location>
        <begin position="43"/>
        <end position="53"/>
    </location>
</feature>
<comment type="domain">
    <text evidence="11">The C-terminal coiled-coil domain is crucial for aminoacylation activity.</text>
</comment>
<dbReference type="InterPro" id="IPR002303">
    <property type="entry name" value="Valyl-tRNA_ligase"/>
</dbReference>
<keyword evidence="9 11" id="KW-0030">Aminoacyl-tRNA synthetase</keyword>